<evidence type="ECO:0000313" key="2">
    <source>
        <dbReference type="Proteomes" id="UP001217918"/>
    </source>
</evidence>
<organism evidence="1 2">
    <name type="scientific">Phyllachora maydis</name>
    <dbReference type="NCBI Taxonomy" id="1825666"/>
    <lineage>
        <taxon>Eukaryota</taxon>
        <taxon>Fungi</taxon>
        <taxon>Dikarya</taxon>
        <taxon>Ascomycota</taxon>
        <taxon>Pezizomycotina</taxon>
        <taxon>Sordariomycetes</taxon>
        <taxon>Sordariomycetidae</taxon>
        <taxon>Phyllachorales</taxon>
        <taxon>Phyllachoraceae</taxon>
        <taxon>Phyllachora</taxon>
    </lineage>
</organism>
<dbReference type="EMBL" id="JAQQPM010000009">
    <property type="protein sequence ID" value="KAK2074933.1"/>
    <property type="molecule type" value="Genomic_DNA"/>
</dbReference>
<proteinExistence type="predicted"/>
<gene>
    <name evidence="1" type="ORF">P8C59_009103</name>
</gene>
<protein>
    <submittedName>
        <fullName evidence="1">Uncharacterized protein</fullName>
    </submittedName>
</protein>
<keyword evidence="2" id="KW-1185">Reference proteome</keyword>
<evidence type="ECO:0000313" key="1">
    <source>
        <dbReference type="EMBL" id="KAK2074933.1"/>
    </source>
</evidence>
<sequence length="139" mass="15469">MYFITFPAWASPRFNGALDGLRPHRTVCKPLVDRFSAEHRPSASHVRVVLLRPGFAAPKWEWYDRQPADWFDYDAECAKAKAASGDPGNLIASSVRAIVSDHAYYRAHGTDVLVVGRWSPADTLNRCIKALAPSGELFP</sequence>
<dbReference type="Proteomes" id="UP001217918">
    <property type="component" value="Unassembled WGS sequence"/>
</dbReference>
<name>A0AAD9IBY2_9PEZI</name>
<comment type="caution">
    <text evidence="1">The sequence shown here is derived from an EMBL/GenBank/DDBJ whole genome shotgun (WGS) entry which is preliminary data.</text>
</comment>
<dbReference type="AlphaFoldDB" id="A0AAD9IBY2"/>
<accession>A0AAD9IBY2</accession>
<reference evidence="1" key="1">
    <citation type="journal article" date="2023" name="Mol. Plant Microbe Interact.">
        <title>Elucidating the Obligate Nature and Biological Capacity of an Invasive Fungal Corn Pathogen.</title>
        <authorList>
            <person name="MacCready J.S."/>
            <person name="Roggenkamp E.M."/>
            <person name="Gdanetz K."/>
            <person name="Chilvers M.I."/>
        </authorList>
    </citation>
    <scope>NUCLEOTIDE SEQUENCE</scope>
    <source>
        <strain evidence="1">PM02</strain>
    </source>
</reference>